<evidence type="ECO:0000313" key="1">
    <source>
        <dbReference type="EMBL" id="MBX64230.1"/>
    </source>
</evidence>
<accession>A0A2P2QB52</accession>
<reference evidence="1" key="1">
    <citation type="submission" date="2018-02" db="EMBL/GenBank/DDBJ databases">
        <title>Rhizophora mucronata_Transcriptome.</title>
        <authorList>
            <person name="Meera S.P."/>
            <person name="Sreeshan A."/>
            <person name="Augustine A."/>
        </authorList>
    </citation>
    <scope>NUCLEOTIDE SEQUENCE</scope>
    <source>
        <tissue evidence="1">Leaf</tissue>
    </source>
</reference>
<organism evidence="1">
    <name type="scientific">Rhizophora mucronata</name>
    <name type="common">Asiatic mangrove</name>
    <dbReference type="NCBI Taxonomy" id="61149"/>
    <lineage>
        <taxon>Eukaryota</taxon>
        <taxon>Viridiplantae</taxon>
        <taxon>Streptophyta</taxon>
        <taxon>Embryophyta</taxon>
        <taxon>Tracheophyta</taxon>
        <taxon>Spermatophyta</taxon>
        <taxon>Magnoliopsida</taxon>
        <taxon>eudicotyledons</taxon>
        <taxon>Gunneridae</taxon>
        <taxon>Pentapetalae</taxon>
        <taxon>rosids</taxon>
        <taxon>fabids</taxon>
        <taxon>Malpighiales</taxon>
        <taxon>Rhizophoraceae</taxon>
        <taxon>Rhizophora</taxon>
    </lineage>
</organism>
<dbReference type="EMBL" id="GGEC01083746">
    <property type="protein sequence ID" value="MBX64230.1"/>
    <property type="molecule type" value="Transcribed_RNA"/>
</dbReference>
<proteinExistence type="predicted"/>
<dbReference type="AlphaFoldDB" id="A0A2P2QB52"/>
<name>A0A2P2QB52_RHIMU</name>
<sequence length="41" mass="4678">MECFFPDKRYSTSIVKATVVRLSVVYIGTFMPRTDSIVTSM</sequence>
<protein>
    <submittedName>
        <fullName evidence="1">Uncharacterized protein</fullName>
    </submittedName>
</protein>